<dbReference type="EMBL" id="QEAN01000001">
    <property type="protein sequence ID" value="TPX55033.1"/>
    <property type="molecule type" value="Genomic_DNA"/>
</dbReference>
<evidence type="ECO:0000313" key="4">
    <source>
        <dbReference type="Proteomes" id="UP000317494"/>
    </source>
</evidence>
<dbReference type="Proteomes" id="UP000317494">
    <property type="component" value="Unassembled WGS sequence"/>
</dbReference>
<dbReference type="VEuPathDB" id="FungiDB:SeMB42_g00003"/>
<keyword evidence="4" id="KW-1185">Reference proteome</keyword>
<feature type="signal peptide" evidence="2">
    <location>
        <begin position="1"/>
        <end position="23"/>
    </location>
</feature>
<evidence type="ECO:0000256" key="2">
    <source>
        <dbReference type="SAM" id="SignalP"/>
    </source>
</evidence>
<protein>
    <submittedName>
        <fullName evidence="3">Uncharacterized protein</fullName>
    </submittedName>
</protein>
<feature type="region of interest" description="Disordered" evidence="1">
    <location>
        <begin position="428"/>
        <end position="498"/>
    </location>
</feature>
<evidence type="ECO:0000256" key="1">
    <source>
        <dbReference type="SAM" id="MobiDB-lite"/>
    </source>
</evidence>
<dbReference type="AlphaFoldDB" id="A0A507DTG4"/>
<gene>
    <name evidence="3" type="ORF">SeMB42_g00003</name>
</gene>
<evidence type="ECO:0000313" key="3">
    <source>
        <dbReference type="EMBL" id="TPX55033.1"/>
    </source>
</evidence>
<comment type="caution">
    <text evidence="3">The sequence shown here is derived from an EMBL/GenBank/DDBJ whole genome shotgun (WGS) entry which is preliminary data.</text>
</comment>
<name>A0A507DTG4_9FUNG</name>
<feature type="chain" id="PRO_5021257915" evidence="2">
    <location>
        <begin position="24"/>
        <end position="498"/>
    </location>
</feature>
<reference evidence="3 4" key="1">
    <citation type="journal article" date="2019" name="Sci. Rep.">
        <title>Comparative genomics of chytrid fungi reveal insights into the obligate biotrophic and pathogenic lifestyle of Synchytrium endobioticum.</title>
        <authorList>
            <person name="van de Vossenberg B.T.L.H."/>
            <person name="Warris S."/>
            <person name="Nguyen H.D.T."/>
            <person name="van Gent-Pelzer M.P.E."/>
            <person name="Joly D.L."/>
            <person name="van de Geest H.C."/>
            <person name="Bonants P.J.M."/>
            <person name="Smith D.S."/>
            <person name="Levesque C.A."/>
            <person name="van der Lee T.A.J."/>
        </authorList>
    </citation>
    <scope>NUCLEOTIDE SEQUENCE [LARGE SCALE GENOMIC DNA]</scope>
    <source>
        <strain evidence="3 4">MB42</strain>
    </source>
</reference>
<feature type="compositionally biased region" description="Polar residues" evidence="1">
    <location>
        <begin position="464"/>
        <end position="476"/>
    </location>
</feature>
<organism evidence="3 4">
    <name type="scientific">Synchytrium endobioticum</name>
    <dbReference type="NCBI Taxonomy" id="286115"/>
    <lineage>
        <taxon>Eukaryota</taxon>
        <taxon>Fungi</taxon>
        <taxon>Fungi incertae sedis</taxon>
        <taxon>Chytridiomycota</taxon>
        <taxon>Chytridiomycota incertae sedis</taxon>
        <taxon>Chytridiomycetes</taxon>
        <taxon>Synchytriales</taxon>
        <taxon>Synchytriaceae</taxon>
        <taxon>Synchytrium</taxon>
    </lineage>
</organism>
<proteinExistence type="predicted"/>
<sequence length="498" mass="56156">MVKFLNINLVIIVTALITTIGTAPVWDDEAIKKAVQKMQQSASDIVGHRKRDVPAKSVESKLTTEYIINEMTKAVFHSVPLFSPFSKEQLFQEPHVTTPEIQVLFTRAYHSLVFEKLKTLLMKIEHHASEPFLTNELLRVSPHLLRSYDLVHKFGQWRVVELPLYDYWWDCVRSILPPILEPPASHQLEISDDATAGEILEILRKRVQNVIASRREDVYRGLPFNLDKNSDPTPNVVLLIAQIRSDARPFTFTEAQLLEVPEATIPLDQLYLIQAYHHLLVETLQTLARAIKIHCARRQIGETIMAVAVAEVVRTKTLHQNLQSVCENIIQRKHDEGVNWQENVNLPAYELAPLDSMQFPIEGQYSAFNYQPISDHGLGYGLEASTSQPRPQPGLIDFLGADTAWEATPELAPRFGYSHEHRYPLWDDGSSNELHRPSSEHGGFVGGSSMHPGPSTDNIRGPGDSSQYGHQTTSDSRAADSPPRNVLLHLFGPSLDYP</sequence>
<accession>A0A507DTG4</accession>
<keyword evidence="2" id="KW-0732">Signal</keyword>